<evidence type="ECO:0000259" key="8">
    <source>
        <dbReference type="Pfam" id="PF13231"/>
    </source>
</evidence>
<sequence>MSVLVTGGGGFLGSHLVERLRAEGLDVTAPRRTEADLTRWEAAERLFRDQRPEVVYHLAAEVGGIGANRANPGRYWYANLMMGANVLELSRLYGVKKVVIAGTVCAYPKFTPVPFREDDLWYGYPEETNAPYGVAKKSVLVGGQSYRQQYGLDSVFLLPANLYGPRDNFDLETSHVIPALIRKMIEGRESVELWGDGSPSREFLYVEDAAEAFVLAGERYDGNEPVNVGTGQEITIRELAETIADLTGFNGEIIWNTEMPNGQPRRALDTTRAKEEFGFVARTELREGLKRTIDWFREHHPDGRAAGGTPRPALPAAAAAPREISAPAPNHELPPGESTALLPASHDPATADENIAAAAATAIIPGGPTTADENIAASAMTGILGAEQNTAEYTALRIQRPGRVGQLTEHMTRALTAGARGTATRISRVPVPLVVAAAIVLQWFVNWQVANRANHNGWLFYHGGDGTWYYTSAWVLSHGHLPVTAIGFVFSLLTAPVAHFTGPNIAAGMPGVIAVNQLLLWPILLSALYGILRLIGGRAFAAAGIVLWTMIPLLAEFWFYSRYHGRLYDQVMPSALGLNGIGDFPVTVALVVTLYFTLTALDRNSDWFAVYAGVAAGIAIGTKPSSGLALPGLILAFAVARRPRLLGLAAAGMAPLLLSLAIWKSRGLGSLPIFNTSATASGASLQVAVPSLNIGTYFPFSWDSMNGNLNQIREYTWSLRLLEWAILAGLLGLWRRSGVAAAAIGGWLAVYFIAKGSRNSNDVVTGTFFRNEIPAFPALFLIVMSIPFLIPGFGARLATAAQQVPRAAQWSRTRLRVATGVAGVCSLVPLVVVLTFPVLHAPIAVDQQNLNLYLPSETFKLDVVANIGVGGSVTLTWPPQAHRGTRVGFAIYRAPEDPIACPPSPAAAAKYCVLSGEPIARTGQRTFTDDPGPGHWVYRVAVTAAPLGGSGDPIALSSAAVVEN</sequence>
<feature type="transmembrane region" description="Helical" evidence="6">
    <location>
        <begin position="774"/>
        <end position="794"/>
    </location>
</feature>
<evidence type="ECO:0000256" key="2">
    <source>
        <dbReference type="ARBA" id="ARBA00022857"/>
    </source>
</evidence>
<organism evidence="9">
    <name type="scientific">freshwater metagenome</name>
    <dbReference type="NCBI Taxonomy" id="449393"/>
    <lineage>
        <taxon>unclassified sequences</taxon>
        <taxon>metagenomes</taxon>
        <taxon>ecological metagenomes</taxon>
    </lineage>
</organism>
<dbReference type="Gene3D" id="3.40.50.720">
    <property type="entry name" value="NAD(P)-binding Rossmann-like Domain"/>
    <property type="match status" value="1"/>
</dbReference>
<keyword evidence="2" id="KW-0521">NADP</keyword>
<feature type="compositionally biased region" description="Low complexity" evidence="5">
    <location>
        <begin position="307"/>
        <end position="320"/>
    </location>
</feature>
<feature type="domain" description="Glycosyltransferase RgtA/B/C/D-like" evidence="8">
    <location>
        <begin position="576"/>
        <end position="644"/>
    </location>
</feature>
<evidence type="ECO:0000256" key="5">
    <source>
        <dbReference type="SAM" id="MobiDB-lite"/>
    </source>
</evidence>
<dbReference type="GO" id="GO:0016853">
    <property type="term" value="F:isomerase activity"/>
    <property type="evidence" value="ECO:0007669"/>
    <property type="project" value="UniProtKB-KW"/>
</dbReference>
<keyword evidence="6" id="KW-1133">Transmembrane helix</keyword>
<feature type="transmembrane region" description="Helical" evidence="6">
    <location>
        <begin position="571"/>
        <end position="596"/>
    </location>
</feature>
<proteinExistence type="inferred from homology"/>
<evidence type="ECO:0000256" key="4">
    <source>
        <dbReference type="ARBA" id="ARBA00023235"/>
    </source>
</evidence>
<evidence type="ECO:0000256" key="1">
    <source>
        <dbReference type="ARBA" id="ARBA00005959"/>
    </source>
</evidence>
<feature type="transmembrane region" description="Helical" evidence="6">
    <location>
        <begin position="538"/>
        <end position="559"/>
    </location>
</feature>
<feature type="transmembrane region" description="Helical" evidence="6">
    <location>
        <begin position="815"/>
        <end position="839"/>
    </location>
</feature>
<dbReference type="GO" id="GO:0050577">
    <property type="term" value="F:GDP-L-fucose synthase activity"/>
    <property type="evidence" value="ECO:0007669"/>
    <property type="project" value="TreeGrafter"/>
</dbReference>
<reference evidence="9" key="1">
    <citation type="submission" date="2020-05" db="EMBL/GenBank/DDBJ databases">
        <authorList>
            <person name="Chiriac C."/>
            <person name="Salcher M."/>
            <person name="Ghai R."/>
            <person name="Kavagutti S V."/>
        </authorList>
    </citation>
    <scope>NUCLEOTIDE SEQUENCE</scope>
</reference>
<dbReference type="PANTHER" id="PTHR43238:SF1">
    <property type="entry name" value="GDP-L-FUCOSE SYNTHASE"/>
    <property type="match status" value="1"/>
</dbReference>
<keyword evidence="3" id="KW-0560">Oxidoreductase</keyword>
<feature type="transmembrane region" description="Helical" evidence="6">
    <location>
        <begin position="505"/>
        <end position="532"/>
    </location>
</feature>
<gene>
    <name evidence="9" type="ORF">UFOPK2399_01888</name>
</gene>
<dbReference type="InterPro" id="IPR038731">
    <property type="entry name" value="RgtA/B/C-like"/>
</dbReference>
<feature type="transmembrane region" description="Helical" evidence="6">
    <location>
        <begin position="469"/>
        <end position="493"/>
    </location>
</feature>
<dbReference type="SUPFAM" id="SSF51735">
    <property type="entry name" value="NAD(P)-binding Rossmann-fold domains"/>
    <property type="match status" value="1"/>
</dbReference>
<dbReference type="AlphaFoldDB" id="A0A6J6QI12"/>
<evidence type="ECO:0000313" key="9">
    <source>
        <dbReference type="EMBL" id="CAB4709223.1"/>
    </source>
</evidence>
<feature type="transmembrane region" description="Helical" evidence="6">
    <location>
        <begin position="608"/>
        <end position="638"/>
    </location>
</feature>
<dbReference type="InterPro" id="IPR028614">
    <property type="entry name" value="GDP_fucose/colitose_synth"/>
</dbReference>
<name>A0A6J6QI12_9ZZZZ</name>
<dbReference type="CDD" id="cd05239">
    <property type="entry name" value="GDP_FS_SDR_e"/>
    <property type="match status" value="1"/>
</dbReference>
<feature type="domain" description="NAD-dependent epimerase/dehydratase" evidence="7">
    <location>
        <begin position="3"/>
        <end position="229"/>
    </location>
</feature>
<comment type="similarity">
    <text evidence="1">Belongs to the NAD(P)-dependent epimerase/dehydratase family. Fucose synthase subfamily.</text>
</comment>
<dbReference type="InterPro" id="IPR036291">
    <property type="entry name" value="NAD(P)-bd_dom_sf"/>
</dbReference>
<dbReference type="PANTHER" id="PTHR43238">
    <property type="entry name" value="GDP-L-FUCOSE SYNTHASE"/>
    <property type="match status" value="1"/>
</dbReference>
<keyword evidence="6" id="KW-0472">Membrane</keyword>
<keyword evidence="4" id="KW-0413">Isomerase</keyword>
<feature type="transmembrane region" description="Helical" evidence="6">
    <location>
        <begin position="645"/>
        <end position="663"/>
    </location>
</feature>
<dbReference type="Gene3D" id="3.90.25.10">
    <property type="entry name" value="UDP-galactose 4-epimerase, domain 1"/>
    <property type="match status" value="1"/>
</dbReference>
<dbReference type="HAMAP" id="MF_00956">
    <property type="entry name" value="GDP_fucose_synth"/>
    <property type="match status" value="1"/>
</dbReference>
<evidence type="ECO:0000256" key="6">
    <source>
        <dbReference type="SAM" id="Phobius"/>
    </source>
</evidence>
<dbReference type="InterPro" id="IPR001509">
    <property type="entry name" value="Epimerase_deHydtase"/>
</dbReference>
<dbReference type="EMBL" id="CAEZXP010000009">
    <property type="protein sequence ID" value="CAB4709223.1"/>
    <property type="molecule type" value="Genomic_DNA"/>
</dbReference>
<protein>
    <submittedName>
        <fullName evidence="9">Unannotated protein</fullName>
    </submittedName>
</protein>
<evidence type="ECO:0000259" key="7">
    <source>
        <dbReference type="Pfam" id="PF01370"/>
    </source>
</evidence>
<keyword evidence="6" id="KW-0812">Transmembrane</keyword>
<evidence type="ECO:0000256" key="3">
    <source>
        <dbReference type="ARBA" id="ARBA00023002"/>
    </source>
</evidence>
<feature type="region of interest" description="Disordered" evidence="5">
    <location>
        <begin position="300"/>
        <end position="320"/>
    </location>
</feature>
<feature type="transmembrane region" description="Helical" evidence="6">
    <location>
        <begin position="429"/>
        <end position="449"/>
    </location>
</feature>
<dbReference type="Pfam" id="PF01370">
    <property type="entry name" value="Epimerase"/>
    <property type="match status" value="1"/>
</dbReference>
<feature type="transmembrane region" description="Helical" evidence="6">
    <location>
        <begin position="721"/>
        <end position="754"/>
    </location>
</feature>
<dbReference type="Pfam" id="PF13231">
    <property type="entry name" value="PMT_2"/>
    <property type="match status" value="1"/>
</dbReference>
<accession>A0A6J6QI12</accession>